<feature type="region of interest" description="Disordered" evidence="1">
    <location>
        <begin position="31"/>
        <end position="67"/>
    </location>
</feature>
<accession>A0ABD2WS68</accession>
<sequence>MPVTHSLQQSPHKLRNNKVYKMNEVTVDNSKASPTTVAPHSQAAASVAPNVSSHGSSVLPTSSIQSNESRFPNYGPFHWSDANTNERTPWPANTMNSSTSHDSVTHSTFSATFSKTVPSSLVDNRQAFKADILQEVDRRIGAFQANNELRFNTLDSKIASIGDVILKFSTDFKAEIQKLVHQPQTILQPQITNQSQTTLQPSQRLSSKLDQPQQTTAFSPKAANMSPIFSNFDSTDLLSFDNDPTSTQLLSWQQPATSSGTALAMERKLRKFVTVPAFSAWIHNPKTWFELLEEEFLALNITSDGTKHNALINNLGNAATSSAVAMHVQAYTGPDRYNKLKEFLIQKYTYTTQQQIKKLFSQCTLGDKKPSEFYAELLNNAKDHTPPKTVLLLWAEALPQSIALYIDDEVAAGDVEKAIVKADRIKDRLKVEGAQIFDIKENHGEDPLVKIASSIAALSVKLDKHDSRPSKRSDSPTRSRSQSKIRLGHNRNLCYYHYKFKKYAEKCDAPCAWEDRKPKKALEKSLN</sequence>
<feature type="domain" description="DUF7041" evidence="2">
    <location>
        <begin position="281"/>
        <end position="360"/>
    </location>
</feature>
<reference evidence="3 4" key="1">
    <citation type="journal article" date="2024" name="bioRxiv">
        <title>A reference genome for Trichogramma kaykai: A tiny desert-dwelling parasitoid wasp with competing sex-ratio distorters.</title>
        <authorList>
            <person name="Culotta J."/>
            <person name="Lindsey A.R."/>
        </authorList>
    </citation>
    <scope>NUCLEOTIDE SEQUENCE [LARGE SCALE GENOMIC DNA]</scope>
    <source>
        <strain evidence="3 4">KSX58</strain>
    </source>
</reference>
<keyword evidence="4" id="KW-1185">Reference proteome</keyword>
<proteinExistence type="predicted"/>
<feature type="compositionally biased region" description="Basic and acidic residues" evidence="1">
    <location>
        <begin position="462"/>
        <end position="477"/>
    </location>
</feature>
<dbReference type="AlphaFoldDB" id="A0ABD2WS68"/>
<evidence type="ECO:0000259" key="2">
    <source>
        <dbReference type="Pfam" id="PF23055"/>
    </source>
</evidence>
<name>A0ABD2WS68_9HYME</name>
<evidence type="ECO:0000313" key="4">
    <source>
        <dbReference type="Proteomes" id="UP001627154"/>
    </source>
</evidence>
<dbReference type="Proteomes" id="UP001627154">
    <property type="component" value="Unassembled WGS sequence"/>
</dbReference>
<dbReference type="EMBL" id="JBJJXI010000080">
    <property type="protein sequence ID" value="KAL3395538.1"/>
    <property type="molecule type" value="Genomic_DNA"/>
</dbReference>
<dbReference type="PANTHER" id="PTHR33327">
    <property type="entry name" value="ENDONUCLEASE"/>
    <property type="match status" value="1"/>
</dbReference>
<feature type="region of interest" description="Disordered" evidence="1">
    <location>
        <begin position="462"/>
        <end position="483"/>
    </location>
</feature>
<evidence type="ECO:0000313" key="3">
    <source>
        <dbReference type="EMBL" id="KAL3395538.1"/>
    </source>
</evidence>
<feature type="compositionally biased region" description="Polar residues" evidence="1">
    <location>
        <begin position="49"/>
        <end position="67"/>
    </location>
</feature>
<protein>
    <recommendedName>
        <fullName evidence="2">DUF7041 domain-containing protein</fullName>
    </recommendedName>
</protein>
<dbReference type="Pfam" id="PF23055">
    <property type="entry name" value="DUF7041"/>
    <property type="match status" value="1"/>
</dbReference>
<evidence type="ECO:0000256" key="1">
    <source>
        <dbReference type="SAM" id="MobiDB-lite"/>
    </source>
</evidence>
<organism evidence="3 4">
    <name type="scientific">Trichogramma kaykai</name>
    <dbReference type="NCBI Taxonomy" id="54128"/>
    <lineage>
        <taxon>Eukaryota</taxon>
        <taxon>Metazoa</taxon>
        <taxon>Ecdysozoa</taxon>
        <taxon>Arthropoda</taxon>
        <taxon>Hexapoda</taxon>
        <taxon>Insecta</taxon>
        <taxon>Pterygota</taxon>
        <taxon>Neoptera</taxon>
        <taxon>Endopterygota</taxon>
        <taxon>Hymenoptera</taxon>
        <taxon>Apocrita</taxon>
        <taxon>Proctotrupomorpha</taxon>
        <taxon>Chalcidoidea</taxon>
        <taxon>Trichogrammatidae</taxon>
        <taxon>Trichogramma</taxon>
    </lineage>
</organism>
<dbReference type="PANTHER" id="PTHR33327:SF3">
    <property type="entry name" value="RNA-DIRECTED DNA POLYMERASE"/>
    <property type="match status" value="1"/>
</dbReference>
<gene>
    <name evidence="3" type="ORF">TKK_010364</name>
</gene>
<comment type="caution">
    <text evidence="3">The sequence shown here is derived from an EMBL/GenBank/DDBJ whole genome shotgun (WGS) entry which is preliminary data.</text>
</comment>
<dbReference type="InterPro" id="IPR055469">
    <property type="entry name" value="DUF7041"/>
</dbReference>